<proteinExistence type="predicted"/>
<dbReference type="EMBL" id="JACEIK010001820">
    <property type="protein sequence ID" value="MCD7472368.1"/>
    <property type="molecule type" value="Genomic_DNA"/>
</dbReference>
<feature type="chain" id="PRO_5046269530" evidence="2">
    <location>
        <begin position="30"/>
        <end position="91"/>
    </location>
</feature>
<keyword evidence="4" id="KW-1185">Reference proteome</keyword>
<evidence type="ECO:0000313" key="4">
    <source>
        <dbReference type="Proteomes" id="UP000823775"/>
    </source>
</evidence>
<feature type="region of interest" description="Disordered" evidence="1">
    <location>
        <begin position="37"/>
        <end position="91"/>
    </location>
</feature>
<gene>
    <name evidence="3" type="ORF">HAX54_013592</name>
</gene>
<reference evidence="3 4" key="1">
    <citation type="journal article" date="2021" name="BMC Genomics">
        <title>Datura genome reveals duplications of psychoactive alkaloid biosynthetic genes and high mutation rate following tissue culture.</title>
        <authorList>
            <person name="Rajewski A."/>
            <person name="Carter-House D."/>
            <person name="Stajich J."/>
            <person name="Litt A."/>
        </authorList>
    </citation>
    <scope>NUCLEOTIDE SEQUENCE [LARGE SCALE GENOMIC DNA]</scope>
    <source>
        <strain evidence="3">AR-01</strain>
    </source>
</reference>
<keyword evidence="2" id="KW-0732">Signal</keyword>
<accession>A0ABS8TNE9</accession>
<feature type="compositionally biased region" description="Polar residues" evidence="1">
    <location>
        <begin position="80"/>
        <end position="91"/>
    </location>
</feature>
<evidence type="ECO:0000313" key="3">
    <source>
        <dbReference type="EMBL" id="MCD7472368.1"/>
    </source>
</evidence>
<feature type="compositionally biased region" description="Pro residues" evidence="1">
    <location>
        <begin position="57"/>
        <end position="71"/>
    </location>
</feature>
<dbReference type="Proteomes" id="UP000823775">
    <property type="component" value="Unassembled WGS sequence"/>
</dbReference>
<comment type="caution">
    <text evidence="3">The sequence shown here is derived from an EMBL/GenBank/DDBJ whole genome shotgun (WGS) entry which is preliminary data.</text>
</comment>
<name>A0ABS8TNE9_DATST</name>
<evidence type="ECO:0000256" key="2">
    <source>
        <dbReference type="SAM" id="SignalP"/>
    </source>
</evidence>
<organism evidence="3 4">
    <name type="scientific">Datura stramonium</name>
    <name type="common">Jimsonweed</name>
    <name type="synonym">Common thornapple</name>
    <dbReference type="NCBI Taxonomy" id="4076"/>
    <lineage>
        <taxon>Eukaryota</taxon>
        <taxon>Viridiplantae</taxon>
        <taxon>Streptophyta</taxon>
        <taxon>Embryophyta</taxon>
        <taxon>Tracheophyta</taxon>
        <taxon>Spermatophyta</taxon>
        <taxon>Magnoliopsida</taxon>
        <taxon>eudicotyledons</taxon>
        <taxon>Gunneridae</taxon>
        <taxon>Pentapetalae</taxon>
        <taxon>asterids</taxon>
        <taxon>lamiids</taxon>
        <taxon>Solanales</taxon>
        <taxon>Solanaceae</taxon>
        <taxon>Solanoideae</taxon>
        <taxon>Datureae</taxon>
        <taxon>Datura</taxon>
    </lineage>
</organism>
<protein>
    <submittedName>
        <fullName evidence="3">Uncharacterized protein</fullName>
    </submittedName>
</protein>
<evidence type="ECO:0000256" key="1">
    <source>
        <dbReference type="SAM" id="MobiDB-lite"/>
    </source>
</evidence>
<sequence length="91" mass="9727">MSVTKEKSDVIYALMLLLCLLLCANISKSERLTFKVGGSRQGINSGDHESPLFPMLPRGPVPPSGPNPDSPPFKLDGHTSKPTSVANNLLP</sequence>
<feature type="signal peptide" evidence="2">
    <location>
        <begin position="1"/>
        <end position="29"/>
    </location>
</feature>